<dbReference type="InterPro" id="IPR005162">
    <property type="entry name" value="Retrotrans_gag_dom"/>
</dbReference>
<keyword evidence="3" id="KW-0695">RNA-directed DNA polymerase</keyword>
<dbReference type="EMBL" id="BQNB010021481">
    <property type="protein sequence ID" value="GJU06853.1"/>
    <property type="molecule type" value="Genomic_DNA"/>
</dbReference>
<comment type="caution">
    <text evidence="3">The sequence shown here is derived from an EMBL/GenBank/DDBJ whole genome shotgun (WGS) entry which is preliminary data.</text>
</comment>
<feature type="region of interest" description="Disordered" evidence="1">
    <location>
        <begin position="445"/>
        <end position="480"/>
    </location>
</feature>
<keyword evidence="4" id="KW-1185">Reference proteome</keyword>
<name>A0ABQ5J5G1_9ASTR</name>
<evidence type="ECO:0000259" key="2">
    <source>
        <dbReference type="Pfam" id="PF03732"/>
    </source>
</evidence>
<feature type="domain" description="Retrotransposon gag" evidence="2">
    <location>
        <begin position="535"/>
        <end position="632"/>
    </location>
</feature>
<feature type="region of interest" description="Disordered" evidence="1">
    <location>
        <begin position="143"/>
        <end position="242"/>
    </location>
</feature>
<protein>
    <submittedName>
        <fullName evidence="3">Reverse transcriptase domain-containing protein</fullName>
    </submittedName>
</protein>
<evidence type="ECO:0000313" key="4">
    <source>
        <dbReference type="Proteomes" id="UP001151760"/>
    </source>
</evidence>
<dbReference type="Pfam" id="PF03732">
    <property type="entry name" value="Retrotrans_gag"/>
    <property type="match status" value="1"/>
</dbReference>
<feature type="compositionally biased region" description="Low complexity" evidence="1">
    <location>
        <begin position="143"/>
        <end position="183"/>
    </location>
</feature>
<reference evidence="3" key="1">
    <citation type="journal article" date="2022" name="Int. J. Mol. Sci.">
        <title>Draft Genome of Tanacetum Coccineum: Genomic Comparison of Closely Related Tanacetum-Family Plants.</title>
        <authorList>
            <person name="Yamashiro T."/>
            <person name="Shiraishi A."/>
            <person name="Nakayama K."/>
            <person name="Satake H."/>
        </authorList>
    </citation>
    <scope>NUCLEOTIDE SEQUENCE</scope>
</reference>
<sequence>MAAPIISISSDSSEESVGSHAPRVILFGTVPAIIMVIPEVPSVPADPIVASEVGAVSVISPTRVLDLVDYSSFSDSDPSEDSLPVAPSYKFSLAPFVASPRIPRRPAILVRPGEAIPFGRPCRTHLNGLHKLLNVRKRVGPFSAHSTSSSSSSDSSSNISSGSSLVSLSDSSSVHSLGQSHSGPSTRVASPRLVDPPSSPYLSSERSLDSSSPSAGPSRKRCRSPTTLVSSSNHVSRSITPALADLPPRKRFRDSYSSEVSREEHIEMGIADVETVVNLGISEGVGAHTEDGIDLGVEVATSDIREDEEEFEAEARDAPDLEGTLYDISHYMSEVPLDRIIEFETAQRQLEVGQLEASRERVGLADRVRSLGQENLRVRALLCIERDRVDSLRRHMVLSQKEFLQNMTITRSGMTPKAIEELVNRRVEEALAAYEVTRAANALEAESQIQNGNDGDNRNGGNGNRGNGNGGNGNPNENEKGDRLVAREYTYQDFMKWQPLNFKGTKGVVGLIRWFEKMEIVFHISNCPKKYQVKYANCTLLNNALTWWNSHKRTVGTDAAFAMSGKELMKLIAEVYCPRNEIQKMESELWNLTVKNNDLAAYTHRFQELTMLCTKMVPEEEDRVERFIGGLLDNIRGNVIAAEPIRLQDAVRIANN</sequence>
<feature type="compositionally biased region" description="Low complexity" evidence="1">
    <location>
        <begin position="200"/>
        <end position="217"/>
    </location>
</feature>
<accession>A0ABQ5J5G1</accession>
<proteinExistence type="predicted"/>
<feature type="compositionally biased region" description="Polar residues" evidence="1">
    <location>
        <begin position="224"/>
        <end position="239"/>
    </location>
</feature>
<keyword evidence="3" id="KW-0808">Transferase</keyword>
<dbReference type="GO" id="GO:0003964">
    <property type="term" value="F:RNA-directed DNA polymerase activity"/>
    <property type="evidence" value="ECO:0007669"/>
    <property type="project" value="UniProtKB-KW"/>
</dbReference>
<gene>
    <name evidence="3" type="ORF">Tco_1123283</name>
</gene>
<organism evidence="3 4">
    <name type="scientific">Tanacetum coccineum</name>
    <dbReference type="NCBI Taxonomy" id="301880"/>
    <lineage>
        <taxon>Eukaryota</taxon>
        <taxon>Viridiplantae</taxon>
        <taxon>Streptophyta</taxon>
        <taxon>Embryophyta</taxon>
        <taxon>Tracheophyta</taxon>
        <taxon>Spermatophyta</taxon>
        <taxon>Magnoliopsida</taxon>
        <taxon>eudicotyledons</taxon>
        <taxon>Gunneridae</taxon>
        <taxon>Pentapetalae</taxon>
        <taxon>asterids</taxon>
        <taxon>campanulids</taxon>
        <taxon>Asterales</taxon>
        <taxon>Asteraceae</taxon>
        <taxon>Asteroideae</taxon>
        <taxon>Anthemideae</taxon>
        <taxon>Anthemidinae</taxon>
        <taxon>Tanacetum</taxon>
    </lineage>
</organism>
<dbReference type="Proteomes" id="UP001151760">
    <property type="component" value="Unassembled WGS sequence"/>
</dbReference>
<reference evidence="3" key="2">
    <citation type="submission" date="2022-01" db="EMBL/GenBank/DDBJ databases">
        <authorList>
            <person name="Yamashiro T."/>
            <person name="Shiraishi A."/>
            <person name="Satake H."/>
            <person name="Nakayama K."/>
        </authorList>
    </citation>
    <scope>NUCLEOTIDE SEQUENCE</scope>
</reference>
<evidence type="ECO:0000313" key="3">
    <source>
        <dbReference type="EMBL" id="GJU06853.1"/>
    </source>
</evidence>
<evidence type="ECO:0000256" key="1">
    <source>
        <dbReference type="SAM" id="MobiDB-lite"/>
    </source>
</evidence>
<feature type="compositionally biased region" description="Gly residues" evidence="1">
    <location>
        <begin position="458"/>
        <end position="473"/>
    </location>
</feature>
<keyword evidence="3" id="KW-0548">Nucleotidyltransferase</keyword>